<evidence type="ECO:0000256" key="1">
    <source>
        <dbReference type="ARBA" id="ARBA00010134"/>
    </source>
</evidence>
<name>A0AAJ7DYD0_9HYME</name>
<dbReference type="RefSeq" id="XP_011500926.1">
    <property type="nucleotide sequence ID" value="XM_011502624.1"/>
</dbReference>
<dbReference type="Gene3D" id="3.40.50.1460">
    <property type="match status" value="1"/>
</dbReference>
<dbReference type="PRINTS" id="PR00376">
    <property type="entry name" value="IL1BCENZYME"/>
</dbReference>
<dbReference type="Proteomes" id="UP000695007">
    <property type="component" value="Unplaced"/>
</dbReference>
<dbReference type="InterPro" id="IPR011600">
    <property type="entry name" value="Pept_C14_caspase"/>
</dbReference>
<dbReference type="InterPro" id="IPR029030">
    <property type="entry name" value="Caspase-like_dom_sf"/>
</dbReference>
<proteinExistence type="inferred from homology"/>
<feature type="region of interest" description="Disordered" evidence="2">
    <location>
        <begin position="39"/>
        <end position="70"/>
    </location>
</feature>
<dbReference type="Pfam" id="PF00656">
    <property type="entry name" value="Peptidase_C14"/>
    <property type="match status" value="1"/>
</dbReference>
<dbReference type="PANTHER" id="PTHR22576">
    <property type="entry name" value="MUCOSA ASSOCIATED LYMPHOID TISSUE LYMPHOMA TRANSLOCATION PROTEIN 1/PARACASPASE"/>
    <property type="match status" value="1"/>
</dbReference>
<feature type="compositionally biased region" description="Polar residues" evidence="2">
    <location>
        <begin position="39"/>
        <end position="61"/>
    </location>
</feature>
<accession>A0AAJ7DYD0</accession>
<keyword evidence="4" id="KW-1185">Reference proteome</keyword>
<evidence type="ECO:0000259" key="3">
    <source>
        <dbReference type="PROSITE" id="PS50208"/>
    </source>
</evidence>
<evidence type="ECO:0000256" key="2">
    <source>
        <dbReference type="SAM" id="MobiDB-lite"/>
    </source>
</evidence>
<gene>
    <name evidence="5" type="primary">LOC105364644</name>
</gene>
<organism evidence="4 5">
    <name type="scientific">Ceratosolen solmsi marchali</name>
    <dbReference type="NCBI Taxonomy" id="326594"/>
    <lineage>
        <taxon>Eukaryota</taxon>
        <taxon>Metazoa</taxon>
        <taxon>Ecdysozoa</taxon>
        <taxon>Arthropoda</taxon>
        <taxon>Hexapoda</taxon>
        <taxon>Insecta</taxon>
        <taxon>Pterygota</taxon>
        <taxon>Neoptera</taxon>
        <taxon>Endopterygota</taxon>
        <taxon>Hymenoptera</taxon>
        <taxon>Apocrita</taxon>
        <taxon>Proctotrupomorpha</taxon>
        <taxon>Chalcidoidea</taxon>
        <taxon>Agaonidae</taxon>
        <taxon>Agaoninae</taxon>
        <taxon>Ceratosolen</taxon>
    </lineage>
</organism>
<dbReference type="PROSITE" id="PS50208">
    <property type="entry name" value="CASPASE_P20"/>
    <property type="match status" value="1"/>
</dbReference>
<dbReference type="InterPro" id="IPR015917">
    <property type="entry name" value="Pept_C14A"/>
</dbReference>
<reference evidence="5" key="1">
    <citation type="submission" date="2025-08" db="UniProtKB">
        <authorList>
            <consortium name="RefSeq"/>
        </authorList>
    </citation>
    <scope>IDENTIFICATION</scope>
</reference>
<dbReference type="InterPro" id="IPR001309">
    <property type="entry name" value="Pept_C14_p20"/>
</dbReference>
<dbReference type="GO" id="GO:0006508">
    <property type="term" value="P:proteolysis"/>
    <property type="evidence" value="ECO:0007669"/>
    <property type="project" value="InterPro"/>
</dbReference>
<protein>
    <submittedName>
        <fullName evidence="5">Uncharacterized protein LOC105364644</fullName>
    </submittedName>
</protein>
<dbReference type="SUPFAM" id="SSF52129">
    <property type="entry name" value="Caspase-like"/>
    <property type="match status" value="1"/>
</dbReference>
<feature type="domain" description="Caspase family p20" evidence="3">
    <location>
        <begin position="112"/>
        <end position="171"/>
    </location>
</feature>
<dbReference type="KEGG" id="csol:105364644"/>
<comment type="similarity">
    <text evidence="1">Belongs to the peptidase C14A family.</text>
</comment>
<sequence length="180" mass="21112">MEDQIHLSINIYKNLIASLKELQLDDMADHLQRNVIDTNYNNGLQRPETPTSENSDYISLETSDDDSSREDNFHTKLQVVKEPLSINVKKATKFRDRPEIKHIAVYPMRSNPRGMVLIIANNLYRKHKDRRPSAKHDEANLKKLFEEMGFKVITYFDLTGQEIQNRIEEFSHHKCLNFVL</sequence>
<dbReference type="AlphaFoldDB" id="A0AAJ7DYD0"/>
<dbReference type="InterPro" id="IPR052039">
    <property type="entry name" value="Caspase-related_regulators"/>
</dbReference>
<dbReference type="PANTHER" id="PTHR22576:SF41">
    <property type="entry name" value="CASPASE 14, APOPTOSIS-RELATED CYSTEINE PEPTIDASE"/>
    <property type="match status" value="1"/>
</dbReference>
<dbReference type="GO" id="GO:0004197">
    <property type="term" value="F:cysteine-type endopeptidase activity"/>
    <property type="evidence" value="ECO:0007669"/>
    <property type="project" value="InterPro"/>
</dbReference>
<evidence type="ECO:0000313" key="4">
    <source>
        <dbReference type="Proteomes" id="UP000695007"/>
    </source>
</evidence>
<dbReference type="GeneID" id="105364644"/>
<evidence type="ECO:0000313" key="5">
    <source>
        <dbReference type="RefSeq" id="XP_011500926.1"/>
    </source>
</evidence>